<feature type="region of interest" description="Disordered" evidence="2">
    <location>
        <begin position="109"/>
        <end position="146"/>
    </location>
</feature>
<dbReference type="AlphaFoldDB" id="A0AA36JJI7"/>
<reference evidence="3" key="1">
    <citation type="submission" date="2023-08" db="EMBL/GenBank/DDBJ databases">
        <authorList>
            <person name="Chen Y."/>
            <person name="Shah S."/>
            <person name="Dougan E. K."/>
            <person name="Thang M."/>
            <person name="Chan C."/>
        </authorList>
    </citation>
    <scope>NUCLEOTIDE SEQUENCE</scope>
</reference>
<feature type="compositionally biased region" description="Basic and acidic residues" evidence="2">
    <location>
        <begin position="655"/>
        <end position="667"/>
    </location>
</feature>
<comment type="caution">
    <text evidence="3">The sequence shown here is derived from an EMBL/GenBank/DDBJ whole genome shotgun (WGS) entry which is preliminary data.</text>
</comment>
<keyword evidence="1" id="KW-0175">Coiled coil</keyword>
<feature type="region of interest" description="Disordered" evidence="2">
    <location>
        <begin position="264"/>
        <end position="321"/>
    </location>
</feature>
<evidence type="ECO:0000313" key="4">
    <source>
        <dbReference type="Proteomes" id="UP001178507"/>
    </source>
</evidence>
<keyword evidence="4" id="KW-1185">Reference proteome</keyword>
<accession>A0AA36JJI7</accession>
<dbReference type="EMBL" id="CAUJNA010003671">
    <property type="protein sequence ID" value="CAJ1407403.1"/>
    <property type="molecule type" value="Genomic_DNA"/>
</dbReference>
<dbReference type="Proteomes" id="UP001178507">
    <property type="component" value="Unassembled WGS sequence"/>
</dbReference>
<feature type="region of interest" description="Disordered" evidence="2">
    <location>
        <begin position="653"/>
        <end position="678"/>
    </location>
</feature>
<gene>
    <name evidence="3" type="ORF">EVOR1521_LOCUS29106</name>
</gene>
<protein>
    <submittedName>
        <fullName evidence="3">Uncharacterized protein</fullName>
    </submittedName>
</protein>
<name>A0AA36JJI7_9DINO</name>
<evidence type="ECO:0000256" key="2">
    <source>
        <dbReference type="SAM" id="MobiDB-lite"/>
    </source>
</evidence>
<feature type="coiled-coil region" evidence="1">
    <location>
        <begin position="341"/>
        <end position="409"/>
    </location>
</feature>
<proteinExistence type="predicted"/>
<organism evidence="3 4">
    <name type="scientific">Effrenium voratum</name>
    <dbReference type="NCBI Taxonomy" id="2562239"/>
    <lineage>
        <taxon>Eukaryota</taxon>
        <taxon>Sar</taxon>
        <taxon>Alveolata</taxon>
        <taxon>Dinophyceae</taxon>
        <taxon>Suessiales</taxon>
        <taxon>Symbiodiniaceae</taxon>
        <taxon>Effrenium</taxon>
    </lineage>
</organism>
<feature type="compositionally biased region" description="Polar residues" evidence="2">
    <location>
        <begin position="271"/>
        <end position="285"/>
    </location>
</feature>
<feature type="compositionally biased region" description="Polar residues" evidence="2">
    <location>
        <begin position="112"/>
        <end position="130"/>
    </location>
</feature>
<evidence type="ECO:0000313" key="3">
    <source>
        <dbReference type="EMBL" id="CAJ1407403.1"/>
    </source>
</evidence>
<evidence type="ECO:0000256" key="1">
    <source>
        <dbReference type="SAM" id="Coils"/>
    </source>
</evidence>
<sequence length="773" mass="87570">MPRELRLDYAGNSYRWFDVDEMLRVHGGTLTRTLTQDIEQHFQVSASHQVLCDVEGPLTSQADLRRVLLGVAPRLWLFDIRYVGENLRKQCEQRGRIQCEDLCPELDKATATPRSQGSPESCSDAQTQTEPRAGTPRKRWRPRKELEGMRRLESLGRPEVQQELHFLKEREQKVAKMLSDQEAEIRELKGLLLSSSDSGSQDLDEASLQVLEAEEAMLVQSVQDALSKIGHRADGAHRTFTPWQADAQDRTLREAGFGFEMNHKADEAATPSLQRLSSTTTTASRQEWPPSKLVSRSSSGPLPPSDRPGSEVRCQHCGRSSGPDGHFCQYCGKRLEQPATARDKDAQLAQEEAKVARHKEELRLEQALALAHEKQQELLQSQARVREDATQAQTELGRTEQRCKQLEMEVALRNKDLQHAQEWRELQNHMHTAELHHQAEVLQLQHRAAACAEQEEWQQMEILMQTSQRKHAEKVQEQEVQDLMLSVELERLVGSELRAQSSAGSAKATERLKDLNARLAGRDLEILALENAIEGHRSRPKVEDLQRAEGESAALAQQLQRRAEELQAVREEAAEAEEVRRREVEANEALRLEEASEAMHGSELTRRLKEAEEARKDLELQQEKFLQRSQEVSEFAAREAALVQRVAQLESQLEELSRRPEPPKEVDVPPEPSNSDYVSTADDELDKMLEKQISEMGPGILKGNTLERIRDKQYKLSGKRVAMQLSDGGVEVRVDGNYIPLGHWVRELMAPGEKGSDDAFSFLDAHSQFAAVR</sequence>